<keyword evidence="1 6" id="KW-0489">Methyltransferase</keyword>
<dbReference type="PROSITE" id="PS00094">
    <property type="entry name" value="C5_MTASE_1"/>
    <property type="match status" value="1"/>
</dbReference>
<evidence type="ECO:0000256" key="7">
    <source>
        <dbReference type="RuleBase" id="RU000416"/>
    </source>
</evidence>
<evidence type="ECO:0000256" key="6">
    <source>
        <dbReference type="PROSITE-ProRule" id="PRU01016"/>
    </source>
</evidence>
<comment type="catalytic activity">
    <reaction evidence="5 8">
        <text>a 2'-deoxycytidine in DNA + S-adenosyl-L-methionine = a 5-methyl-2'-deoxycytidine in DNA + S-adenosyl-L-homocysteine + H(+)</text>
        <dbReference type="Rhea" id="RHEA:13681"/>
        <dbReference type="Rhea" id="RHEA-COMP:11369"/>
        <dbReference type="Rhea" id="RHEA-COMP:11370"/>
        <dbReference type="ChEBI" id="CHEBI:15378"/>
        <dbReference type="ChEBI" id="CHEBI:57856"/>
        <dbReference type="ChEBI" id="CHEBI:59789"/>
        <dbReference type="ChEBI" id="CHEBI:85452"/>
        <dbReference type="ChEBI" id="CHEBI:85454"/>
        <dbReference type="EC" id="2.1.1.37"/>
    </reaction>
</comment>
<organism evidence="9 10">
    <name type="scientific">Segatella copri</name>
    <dbReference type="NCBI Taxonomy" id="165179"/>
    <lineage>
        <taxon>Bacteria</taxon>
        <taxon>Pseudomonadati</taxon>
        <taxon>Bacteroidota</taxon>
        <taxon>Bacteroidia</taxon>
        <taxon>Bacteroidales</taxon>
        <taxon>Prevotellaceae</taxon>
        <taxon>Segatella</taxon>
    </lineage>
</organism>
<comment type="caution">
    <text evidence="9">The sequence shown here is derived from an EMBL/GenBank/DDBJ whole genome shotgun (WGS) entry which is preliminary data.</text>
</comment>
<proteinExistence type="inferred from homology"/>
<evidence type="ECO:0000256" key="4">
    <source>
        <dbReference type="ARBA" id="ARBA00022747"/>
    </source>
</evidence>
<evidence type="ECO:0000313" key="10">
    <source>
        <dbReference type="Proteomes" id="UP000283872"/>
    </source>
</evidence>
<keyword evidence="2 6" id="KW-0808">Transferase</keyword>
<dbReference type="PANTHER" id="PTHR46098:SF1">
    <property type="entry name" value="TRNA (CYTOSINE(38)-C(5))-METHYLTRANSFERASE"/>
    <property type="match status" value="1"/>
</dbReference>
<reference evidence="9 10" key="1">
    <citation type="submission" date="2018-08" db="EMBL/GenBank/DDBJ databases">
        <title>A genome reference for cultivated species of the human gut microbiota.</title>
        <authorList>
            <person name="Zou Y."/>
            <person name="Xue W."/>
            <person name="Luo G."/>
        </authorList>
    </citation>
    <scope>NUCLEOTIDE SEQUENCE [LARGE SCALE GENOMIC DNA]</scope>
    <source>
        <strain evidence="9 10">AF24-12</strain>
    </source>
</reference>
<keyword evidence="4" id="KW-0680">Restriction system</keyword>
<dbReference type="InterPro" id="IPR018117">
    <property type="entry name" value="C5_DNA_meth_AS"/>
</dbReference>
<evidence type="ECO:0000256" key="2">
    <source>
        <dbReference type="ARBA" id="ARBA00022679"/>
    </source>
</evidence>
<dbReference type="NCBIfam" id="TIGR00675">
    <property type="entry name" value="dcm"/>
    <property type="match status" value="1"/>
</dbReference>
<dbReference type="EMBL" id="QRVA01000009">
    <property type="protein sequence ID" value="RGS17047.1"/>
    <property type="molecule type" value="Genomic_DNA"/>
</dbReference>
<name>A0A412HG10_9BACT</name>
<dbReference type="EC" id="2.1.1.37" evidence="8"/>
<evidence type="ECO:0000256" key="8">
    <source>
        <dbReference type="RuleBase" id="RU000417"/>
    </source>
</evidence>
<dbReference type="GO" id="GO:0009307">
    <property type="term" value="P:DNA restriction-modification system"/>
    <property type="evidence" value="ECO:0007669"/>
    <property type="project" value="UniProtKB-KW"/>
</dbReference>
<dbReference type="InterPro" id="IPR050750">
    <property type="entry name" value="C5-MTase"/>
</dbReference>
<feature type="active site" evidence="6">
    <location>
        <position position="72"/>
    </location>
</feature>
<accession>A0A412HG10</accession>
<dbReference type="Gene3D" id="3.40.50.150">
    <property type="entry name" value="Vaccinia Virus protein VP39"/>
    <property type="match status" value="1"/>
</dbReference>
<dbReference type="GO" id="GO:0003886">
    <property type="term" value="F:DNA (cytosine-5-)-methyltransferase activity"/>
    <property type="evidence" value="ECO:0007669"/>
    <property type="project" value="UniProtKB-EC"/>
</dbReference>
<protein>
    <recommendedName>
        <fullName evidence="8">Cytosine-specific methyltransferase</fullName>
        <ecNumber evidence="8">2.1.1.37</ecNumber>
    </recommendedName>
</protein>
<sequence length="316" mass="35528">MTHASVFSGIGGAELAASWMGWKNLFHCEIQQFPRQVLDYWFPNSESYEDITKTTFTKWKEKVDVLTGGFPCQPFSYAGSRKGAEDDRYLWPEMLRAIREIQPTWVVAENVVGITTMVQPSSVTEMGRSDFLFEESVVCREEYRYILDAICEDIEREGYEVQPLVIPACATGAPHRRNRIWIVAHRTDTGLETLQQEGQDGVSAPAPPPYAYSCGGDQVHHQAQFQEPDGNGTDSPCHERQAAITEESSRGNRGFTGFPSVQPTICRGDDGLPFDVDDLAISEGKWRKESIKAYGNAWVPQVALEIFKAIEEYNNN</sequence>
<dbReference type="InterPro" id="IPR001525">
    <property type="entry name" value="C5_MeTfrase"/>
</dbReference>
<evidence type="ECO:0000256" key="3">
    <source>
        <dbReference type="ARBA" id="ARBA00022691"/>
    </source>
</evidence>
<dbReference type="GO" id="GO:0032259">
    <property type="term" value="P:methylation"/>
    <property type="evidence" value="ECO:0007669"/>
    <property type="project" value="UniProtKB-KW"/>
</dbReference>
<dbReference type="AlphaFoldDB" id="A0A412HG10"/>
<evidence type="ECO:0000256" key="1">
    <source>
        <dbReference type="ARBA" id="ARBA00022603"/>
    </source>
</evidence>
<dbReference type="Proteomes" id="UP000283872">
    <property type="component" value="Unassembled WGS sequence"/>
</dbReference>
<keyword evidence="3 6" id="KW-0949">S-adenosyl-L-methionine</keyword>
<dbReference type="InterPro" id="IPR029063">
    <property type="entry name" value="SAM-dependent_MTases_sf"/>
</dbReference>
<dbReference type="PRINTS" id="PR00105">
    <property type="entry name" value="C5METTRFRASE"/>
</dbReference>
<evidence type="ECO:0000256" key="5">
    <source>
        <dbReference type="ARBA" id="ARBA00047422"/>
    </source>
</evidence>
<dbReference type="PANTHER" id="PTHR46098">
    <property type="entry name" value="TRNA (CYTOSINE(38)-C(5))-METHYLTRANSFERASE"/>
    <property type="match status" value="1"/>
</dbReference>
<evidence type="ECO:0000313" key="9">
    <source>
        <dbReference type="EMBL" id="RGS17047.1"/>
    </source>
</evidence>
<dbReference type="Pfam" id="PF00145">
    <property type="entry name" value="DNA_methylase"/>
    <property type="match status" value="2"/>
</dbReference>
<gene>
    <name evidence="9" type="primary">dcm</name>
    <name evidence="9" type="ORF">DWY11_05320</name>
</gene>
<comment type="similarity">
    <text evidence="6 7">Belongs to the class I-like SAM-binding methyltransferase superfamily. C5-methyltransferase family.</text>
</comment>
<dbReference type="PROSITE" id="PS51679">
    <property type="entry name" value="SAM_MT_C5"/>
    <property type="match status" value="1"/>
</dbReference>
<dbReference type="SUPFAM" id="SSF53335">
    <property type="entry name" value="S-adenosyl-L-methionine-dependent methyltransferases"/>
    <property type="match status" value="1"/>
</dbReference>